<dbReference type="GO" id="GO:0016740">
    <property type="term" value="F:transferase activity"/>
    <property type="evidence" value="ECO:0007669"/>
    <property type="project" value="TreeGrafter"/>
</dbReference>
<dbReference type="PANTHER" id="PTHR13754:SF13">
    <property type="entry name" value="METALLO-BETA-LACTAMASE SUPERFAMILY PROTEIN (AFU_ORTHOLOGUE AFUA_3G07630)"/>
    <property type="match status" value="1"/>
</dbReference>
<dbReference type="SUPFAM" id="SSF56281">
    <property type="entry name" value="Metallo-hydrolase/oxidoreductase"/>
    <property type="match status" value="1"/>
</dbReference>
<dbReference type="InterPro" id="IPR001279">
    <property type="entry name" value="Metallo-B-lactamas"/>
</dbReference>
<reference evidence="2" key="1">
    <citation type="submission" date="2018-05" db="EMBL/GenBank/DDBJ databases">
        <authorList>
            <person name="Lanie J.A."/>
            <person name="Ng W.-L."/>
            <person name="Kazmierczak K.M."/>
            <person name="Andrzejewski T.M."/>
            <person name="Davidsen T.M."/>
            <person name="Wayne K.J."/>
            <person name="Tettelin H."/>
            <person name="Glass J.I."/>
            <person name="Rusch D."/>
            <person name="Podicherti R."/>
            <person name="Tsui H.-C.T."/>
            <person name="Winkler M.E."/>
        </authorList>
    </citation>
    <scope>NUCLEOTIDE SEQUENCE</scope>
</reference>
<dbReference type="InterPro" id="IPR041712">
    <property type="entry name" value="DHPS-like_MBL-fold"/>
</dbReference>
<sequence>MVKRIITLLLYIGFGLAETGDIKITILSTMVADYDYLGEWGFSALIESDGEKLLFDTGFRENTVLENAESLNIDLSTVEHVYLSHNHSDHTGGLINLRENLMLINPKAMKYIHVGKGILQERLSNGKNRNLFMQQKDKLLNLGVEFIFHELPEEILPNIWTTGLVPRYHNEKNWSGYREMQINGEIVEDNIPEDQSVVIKTKNGLILVSGCGHAGIVNTLKYSVESFGNSKVYAAIGGFHLFKKNDKEIKWTSKFMKTYGVEYFLGAHCTGIDAVYSIRENNNLERSKCAVGSVGAYFDYKEGMFPGLITK</sequence>
<dbReference type="InterPro" id="IPR052926">
    <property type="entry name" value="Metallo-beta-lactamase_dom"/>
</dbReference>
<dbReference type="PANTHER" id="PTHR13754">
    <property type="entry name" value="METALLO-BETA-LACTAMASE SUPERFAMILY PROTEIN"/>
    <property type="match status" value="1"/>
</dbReference>
<dbReference type="AlphaFoldDB" id="A0A382LK19"/>
<dbReference type="InterPro" id="IPR036866">
    <property type="entry name" value="RibonucZ/Hydroxyglut_hydro"/>
</dbReference>
<dbReference type="Pfam" id="PF00753">
    <property type="entry name" value="Lactamase_B"/>
    <property type="match status" value="1"/>
</dbReference>
<name>A0A382LK19_9ZZZZ</name>
<dbReference type="Gene3D" id="3.60.15.10">
    <property type="entry name" value="Ribonuclease Z/Hydroxyacylglutathione hydrolase-like"/>
    <property type="match status" value="1"/>
</dbReference>
<protein>
    <recommendedName>
        <fullName evidence="1">Metallo-beta-lactamase domain-containing protein</fullName>
    </recommendedName>
</protein>
<evidence type="ECO:0000259" key="1">
    <source>
        <dbReference type="Pfam" id="PF00753"/>
    </source>
</evidence>
<evidence type="ECO:0000313" key="2">
    <source>
        <dbReference type="EMBL" id="SVC37138.1"/>
    </source>
</evidence>
<proteinExistence type="predicted"/>
<dbReference type="EMBL" id="UINC01087618">
    <property type="protein sequence ID" value="SVC37138.1"/>
    <property type="molecule type" value="Genomic_DNA"/>
</dbReference>
<accession>A0A382LK19</accession>
<feature type="domain" description="Metallo-beta-lactamase" evidence="1">
    <location>
        <begin position="42"/>
        <end position="100"/>
    </location>
</feature>
<dbReference type="CDD" id="cd07713">
    <property type="entry name" value="DHPS-like_MBL-fold"/>
    <property type="match status" value="1"/>
</dbReference>
<organism evidence="2">
    <name type="scientific">marine metagenome</name>
    <dbReference type="NCBI Taxonomy" id="408172"/>
    <lineage>
        <taxon>unclassified sequences</taxon>
        <taxon>metagenomes</taxon>
        <taxon>ecological metagenomes</taxon>
    </lineage>
</organism>
<gene>
    <name evidence="2" type="ORF">METZ01_LOCUS289992</name>
</gene>